<keyword evidence="7" id="KW-1185">Reference proteome</keyword>
<dbReference type="PROSITE" id="PS50119">
    <property type="entry name" value="ZF_BBOX"/>
    <property type="match status" value="1"/>
</dbReference>
<dbReference type="PANTHER" id="PTHR47156">
    <property type="entry name" value="PROTEIN CBG20824"/>
    <property type="match status" value="1"/>
</dbReference>
<feature type="domain" description="B box-type" evidence="6">
    <location>
        <begin position="83"/>
        <end position="123"/>
    </location>
</feature>
<evidence type="ECO:0000256" key="1">
    <source>
        <dbReference type="ARBA" id="ARBA00022723"/>
    </source>
</evidence>
<dbReference type="InterPro" id="IPR027370">
    <property type="entry name" value="Znf-RING_euk"/>
</dbReference>
<dbReference type="GeneID" id="125178162"/>
<dbReference type="PROSITE" id="PS00518">
    <property type="entry name" value="ZF_RING_1"/>
    <property type="match status" value="1"/>
</dbReference>
<dbReference type="InterPro" id="IPR001841">
    <property type="entry name" value="Znf_RING"/>
</dbReference>
<organism evidence="7 8">
    <name type="scientific">Hyalella azteca</name>
    <name type="common">Amphipod</name>
    <dbReference type="NCBI Taxonomy" id="294128"/>
    <lineage>
        <taxon>Eukaryota</taxon>
        <taxon>Metazoa</taxon>
        <taxon>Ecdysozoa</taxon>
        <taxon>Arthropoda</taxon>
        <taxon>Crustacea</taxon>
        <taxon>Multicrustacea</taxon>
        <taxon>Malacostraca</taxon>
        <taxon>Eumalacostraca</taxon>
        <taxon>Peracarida</taxon>
        <taxon>Amphipoda</taxon>
        <taxon>Senticaudata</taxon>
        <taxon>Talitrida</taxon>
        <taxon>Talitroidea</taxon>
        <taxon>Hyalellidae</taxon>
        <taxon>Hyalella</taxon>
    </lineage>
</organism>
<keyword evidence="3" id="KW-0862">Zinc</keyword>
<evidence type="ECO:0000259" key="5">
    <source>
        <dbReference type="PROSITE" id="PS50089"/>
    </source>
</evidence>
<dbReference type="Gene3D" id="3.30.160.60">
    <property type="entry name" value="Classic Zinc Finger"/>
    <property type="match status" value="1"/>
</dbReference>
<evidence type="ECO:0000256" key="4">
    <source>
        <dbReference type="PROSITE-ProRule" id="PRU00024"/>
    </source>
</evidence>
<evidence type="ECO:0000313" key="8">
    <source>
        <dbReference type="RefSeq" id="XP_047737250.1"/>
    </source>
</evidence>
<dbReference type="InterPro" id="IPR017907">
    <property type="entry name" value="Znf_RING_CS"/>
</dbReference>
<dbReference type="Proteomes" id="UP000694843">
    <property type="component" value="Unplaced"/>
</dbReference>
<protein>
    <submittedName>
        <fullName evidence="8">E3 ubiquitin-protein ligase TRIM7-like</fullName>
    </submittedName>
</protein>
<evidence type="ECO:0000313" key="7">
    <source>
        <dbReference type="Proteomes" id="UP000694843"/>
    </source>
</evidence>
<keyword evidence="1" id="KW-0479">Metal-binding</keyword>
<dbReference type="SUPFAM" id="SSF57845">
    <property type="entry name" value="B-box zinc-binding domain"/>
    <property type="match status" value="1"/>
</dbReference>
<sequence length="500" mass="55363">MASATIECDVCNEKFDSGNHKPLCLACGHTFCFSCITRLCNVRETKNCPKCREPISQDADQLPVIFALIPTNEESLPSAVGSPSEALCPQHQKALDYLCVDCSESVCFTCSRGTHATHKIEMTDDLLQDTENVDGVWAKIRSTLQKKLDSVSSVVTLSDGLSGFIDDIIKLKPDFDGWRDLLLAQKVSTEQDLKAWNASVTRLDGIKRLDCKEILCRLKLNFGENGKLPEIKALLDAAAKTSVSLELETCEVMPIGKPWIIASSDEGERALASLASNRQPSRLVVLSTHTRPIPGLGELLSRLAAHHTGDISLLPLDFFWRPAGEAEGGMGTIVHNLRGRLTALYCSPYIVQLDLYHSTIKKYNIRLDCPSDVLWFAKLPRRTITNVCCAKGVPNNVGTTLKDSGVEVTRWHFPDLKDQDVDWLSHILSSYSDNRHQSVELVLPRDHLSAVGARQLFQKIPNIRVLYHEPNASHLTAACRDVHAAADCIELSTTNILQWI</sequence>
<dbReference type="RefSeq" id="XP_047737250.1">
    <property type="nucleotide sequence ID" value="XM_047881294.1"/>
</dbReference>
<dbReference type="Pfam" id="PF13445">
    <property type="entry name" value="zf-RING_UBOX"/>
    <property type="match status" value="1"/>
</dbReference>
<dbReference type="InterPro" id="IPR013083">
    <property type="entry name" value="Znf_RING/FYVE/PHD"/>
</dbReference>
<dbReference type="SMART" id="SM00184">
    <property type="entry name" value="RING"/>
    <property type="match status" value="1"/>
</dbReference>
<evidence type="ECO:0000259" key="6">
    <source>
        <dbReference type="PROSITE" id="PS50119"/>
    </source>
</evidence>
<dbReference type="GO" id="GO:0008270">
    <property type="term" value="F:zinc ion binding"/>
    <property type="evidence" value="ECO:0007669"/>
    <property type="project" value="UniProtKB-KW"/>
</dbReference>
<evidence type="ECO:0000256" key="3">
    <source>
        <dbReference type="ARBA" id="ARBA00022833"/>
    </source>
</evidence>
<dbReference type="InterPro" id="IPR000315">
    <property type="entry name" value="Znf_B-box"/>
</dbReference>
<dbReference type="AlphaFoldDB" id="A0A979FJS7"/>
<dbReference type="PANTHER" id="PTHR47156:SF10">
    <property type="entry name" value="E3 UBIQUITIN-PROTEIN LIGASE TRIM-21-RELATED"/>
    <property type="match status" value="1"/>
</dbReference>
<accession>A0A979FJS7</accession>
<dbReference type="Gene3D" id="3.30.40.10">
    <property type="entry name" value="Zinc/RING finger domain, C3HC4 (zinc finger)"/>
    <property type="match status" value="1"/>
</dbReference>
<gene>
    <name evidence="8" type="primary">LOC125178162</name>
</gene>
<keyword evidence="2 4" id="KW-0863">Zinc-finger</keyword>
<dbReference type="Pfam" id="PF00643">
    <property type="entry name" value="zf-B_box"/>
    <property type="match status" value="1"/>
</dbReference>
<name>A0A979FJS7_HYAAZ</name>
<reference evidence="8" key="1">
    <citation type="submission" date="2025-08" db="UniProtKB">
        <authorList>
            <consortium name="RefSeq"/>
        </authorList>
    </citation>
    <scope>IDENTIFICATION</scope>
    <source>
        <tissue evidence="8">Whole organism</tissue>
    </source>
</reference>
<proteinExistence type="predicted"/>
<feature type="domain" description="RING-type" evidence="5">
    <location>
        <begin position="8"/>
        <end position="52"/>
    </location>
</feature>
<dbReference type="PROSITE" id="PS50089">
    <property type="entry name" value="ZF_RING_2"/>
    <property type="match status" value="1"/>
</dbReference>
<dbReference type="InterPro" id="IPR052667">
    <property type="entry name" value="E3_ubiquitin-ligase_RING"/>
</dbReference>
<evidence type="ECO:0000256" key="2">
    <source>
        <dbReference type="ARBA" id="ARBA00022771"/>
    </source>
</evidence>
<dbReference type="KEGG" id="hazt:125178162"/>
<dbReference type="SMART" id="SM00336">
    <property type="entry name" value="BBOX"/>
    <property type="match status" value="1"/>
</dbReference>
<dbReference type="OrthoDB" id="252722at2759"/>
<dbReference type="SUPFAM" id="SSF57850">
    <property type="entry name" value="RING/U-box"/>
    <property type="match status" value="1"/>
</dbReference>